<dbReference type="Pfam" id="PF03982">
    <property type="entry name" value="DAGAT"/>
    <property type="match status" value="1"/>
</dbReference>
<evidence type="ECO:0000256" key="2">
    <source>
        <dbReference type="ARBA" id="ARBA00022679"/>
    </source>
</evidence>
<protein>
    <recommendedName>
        <fullName evidence="4">Acyltransferase</fullName>
        <ecNumber evidence="4">2.3.1.-</ecNumber>
    </recommendedName>
</protein>
<dbReference type="GO" id="GO:0016020">
    <property type="term" value="C:membrane"/>
    <property type="evidence" value="ECO:0000318"/>
    <property type="project" value="GO_Central"/>
</dbReference>
<dbReference type="PANTHER" id="PTHR22753">
    <property type="entry name" value="TRANSMEMBRANE PROTEIN 68"/>
    <property type="match status" value="1"/>
</dbReference>
<dbReference type="KEGG" id="nnu:104587614"/>
<dbReference type="EC" id="2.3.1.-" evidence="4"/>
<evidence type="ECO:0000256" key="4">
    <source>
        <dbReference type="RuleBase" id="RU367023"/>
    </source>
</evidence>
<sequence length="342" mass="39262">MNIKMVQEDGINLLTVIKGTSTYRRSRRHDYTSDFIPPTMTEYRNAVNQQYKLFNFATSSVMLSTLEDGKIVRGLAGVPNEGPILLIGYHMLMGLELAPIVEAFLREKKVMVRGMAHPILFTKTVETSLQEFSHFDHLRIFGASPVSPSNLYKLLSTKSYVLLYPGGVREALHRKGEEYKLFWPDQPEFVRMAARFGATIVPFGVVGEDDIAELVIDYNDLMGIPFVRDWLKESNQNVIRLRNDSSGEVANQDMFYPGIFPKIPGRFYYLFGKPIETRGREKILLKDREKANKLYLHIKSEVEGIMSYLVKKREEDPYRDVIQRTIYRAFSAPADQVPTFTP</sequence>
<evidence type="ECO:0000313" key="6">
    <source>
        <dbReference type="RefSeq" id="XP_010243600.2"/>
    </source>
</evidence>
<dbReference type="PANTHER" id="PTHR22753:SF14">
    <property type="entry name" value="MONOACYLGLYCEROL_DIACYLGLYCEROL O-ACYLTRANSFERASE"/>
    <property type="match status" value="1"/>
</dbReference>
<comment type="similarity">
    <text evidence="1 4">Belongs to the diacylglycerol acyltransferase family.</text>
</comment>
<evidence type="ECO:0000256" key="1">
    <source>
        <dbReference type="ARBA" id="ARBA00005420"/>
    </source>
</evidence>
<name>A0A1U7YZG6_NELNU</name>
<evidence type="ECO:0000313" key="5">
    <source>
        <dbReference type="Proteomes" id="UP000189703"/>
    </source>
</evidence>
<dbReference type="RefSeq" id="XP_010243600.2">
    <property type="nucleotide sequence ID" value="XM_010245298.2"/>
</dbReference>
<dbReference type="Proteomes" id="UP000189703">
    <property type="component" value="Unplaced"/>
</dbReference>
<dbReference type="AlphaFoldDB" id="A0A1U7YZG6"/>
<dbReference type="OrthoDB" id="44277at2759"/>
<dbReference type="GO" id="GO:0019432">
    <property type="term" value="P:triglyceride biosynthetic process"/>
    <property type="evidence" value="ECO:0007669"/>
    <property type="project" value="UniProtKB-ARBA"/>
</dbReference>
<dbReference type="GeneID" id="104587614"/>
<reference evidence="6" key="1">
    <citation type="submission" date="2025-08" db="UniProtKB">
        <authorList>
            <consortium name="RefSeq"/>
        </authorList>
    </citation>
    <scope>IDENTIFICATION</scope>
</reference>
<organism evidence="5 6">
    <name type="scientific">Nelumbo nucifera</name>
    <name type="common">Sacred lotus</name>
    <dbReference type="NCBI Taxonomy" id="4432"/>
    <lineage>
        <taxon>Eukaryota</taxon>
        <taxon>Viridiplantae</taxon>
        <taxon>Streptophyta</taxon>
        <taxon>Embryophyta</taxon>
        <taxon>Tracheophyta</taxon>
        <taxon>Spermatophyta</taxon>
        <taxon>Magnoliopsida</taxon>
        <taxon>Proteales</taxon>
        <taxon>Nelumbonaceae</taxon>
        <taxon>Nelumbo</taxon>
    </lineage>
</organism>
<gene>
    <name evidence="6" type="primary">LOC104587614</name>
</gene>
<dbReference type="InParanoid" id="A0A1U7YZG6"/>
<dbReference type="GO" id="GO:0005789">
    <property type="term" value="C:endoplasmic reticulum membrane"/>
    <property type="evidence" value="ECO:0007669"/>
    <property type="project" value="UniProtKB-SubCell"/>
</dbReference>
<dbReference type="GO" id="GO:0004144">
    <property type="term" value="F:diacylglycerol O-acyltransferase activity"/>
    <property type="evidence" value="ECO:0007669"/>
    <property type="project" value="UniProtKB-ARBA"/>
</dbReference>
<evidence type="ECO:0000256" key="3">
    <source>
        <dbReference type="ARBA" id="ARBA00023315"/>
    </source>
</evidence>
<proteinExistence type="inferred from homology"/>
<comment type="subcellular location">
    <subcellularLocation>
        <location evidence="4">Endoplasmic reticulum membrane</location>
        <topology evidence="4">Multi-pass membrane protein</topology>
    </subcellularLocation>
</comment>
<accession>A0A1U7YZG6</accession>
<keyword evidence="5" id="KW-1185">Reference proteome</keyword>
<keyword evidence="4" id="KW-0256">Endoplasmic reticulum</keyword>
<dbReference type="CDD" id="cd07987">
    <property type="entry name" value="LPLAT_MGAT-like"/>
    <property type="match status" value="1"/>
</dbReference>
<dbReference type="InterPro" id="IPR007130">
    <property type="entry name" value="DAGAT"/>
</dbReference>
<dbReference type="OMA" id="FARMAIQ"/>
<keyword evidence="2 4" id="KW-0808">Transferase</keyword>
<keyword evidence="3" id="KW-0012">Acyltransferase</keyword>